<name>A0A0F0KBJ5_9MICO</name>
<keyword evidence="1" id="KW-0472">Membrane</keyword>
<keyword evidence="1" id="KW-1133">Transmembrane helix</keyword>
<gene>
    <name evidence="2" type="ORF">RL72_03809</name>
</gene>
<dbReference type="AlphaFoldDB" id="A0A0F0KBJ5"/>
<evidence type="ECO:0000313" key="3">
    <source>
        <dbReference type="Proteomes" id="UP000033448"/>
    </source>
</evidence>
<keyword evidence="3" id="KW-1185">Reference proteome</keyword>
<organism evidence="2 3">
    <name type="scientific">Microbacterium azadirachtae</name>
    <dbReference type="NCBI Taxonomy" id="582680"/>
    <lineage>
        <taxon>Bacteria</taxon>
        <taxon>Bacillati</taxon>
        <taxon>Actinomycetota</taxon>
        <taxon>Actinomycetes</taxon>
        <taxon>Micrococcales</taxon>
        <taxon>Microbacteriaceae</taxon>
        <taxon>Microbacterium</taxon>
    </lineage>
</organism>
<protein>
    <submittedName>
        <fullName evidence="2">Uncharacterized protein</fullName>
    </submittedName>
</protein>
<dbReference type="PATRIC" id="fig|582680.7.peg.3867"/>
<dbReference type="Proteomes" id="UP000033448">
    <property type="component" value="Unassembled WGS sequence"/>
</dbReference>
<accession>A0A0F0KBJ5</accession>
<sequence length="74" mass="8352">MLVAVPYFLAANGLKMLIEDGGSAWLSLPLLWCLVMGLAFLLLGPACLALLVRERLRKRVLVVRRDELRAPRRH</sequence>
<reference evidence="2 3" key="1">
    <citation type="submission" date="2015-02" db="EMBL/GenBank/DDBJ databases">
        <title>Draft genome sequences of ten Microbacterium spp. with emphasis on heavy metal contaminated environments.</title>
        <authorList>
            <person name="Corretto E."/>
        </authorList>
    </citation>
    <scope>NUCLEOTIDE SEQUENCE [LARGE SCALE GENOMIC DNA]</scope>
    <source>
        <strain evidence="2 3">DSM 23848</strain>
    </source>
</reference>
<proteinExistence type="predicted"/>
<evidence type="ECO:0000256" key="1">
    <source>
        <dbReference type="SAM" id="Phobius"/>
    </source>
</evidence>
<comment type="caution">
    <text evidence="2">The sequence shown here is derived from an EMBL/GenBank/DDBJ whole genome shotgun (WGS) entry which is preliminary data.</text>
</comment>
<evidence type="ECO:0000313" key="2">
    <source>
        <dbReference type="EMBL" id="KJL17560.1"/>
    </source>
</evidence>
<dbReference type="EMBL" id="JYIT01000086">
    <property type="protein sequence ID" value="KJL17560.1"/>
    <property type="molecule type" value="Genomic_DNA"/>
</dbReference>
<keyword evidence="1" id="KW-0812">Transmembrane</keyword>
<feature type="transmembrane region" description="Helical" evidence="1">
    <location>
        <begin position="29"/>
        <end position="52"/>
    </location>
</feature>